<evidence type="ECO:0000313" key="5">
    <source>
        <dbReference type="EMBL" id="XBO43268.1"/>
    </source>
</evidence>
<proteinExistence type="predicted"/>
<dbReference type="PROSITE" id="PS50970">
    <property type="entry name" value="HCY"/>
    <property type="match status" value="1"/>
</dbReference>
<dbReference type="RefSeq" id="WP_406830698.1">
    <property type="nucleotide sequence ID" value="NZ_CP157483.1"/>
</dbReference>
<feature type="binding site" evidence="3">
    <location>
        <position position="209"/>
    </location>
    <ligand>
        <name>Zn(2+)</name>
        <dbReference type="ChEBI" id="CHEBI:29105"/>
    </ligand>
</feature>
<evidence type="ECO:0000256" key="3">
    <source>
        <dbReference type="PROSITE-ProRule" id="PRU00333"/>
    </source>
</evidence>
<reference evidence="5" key="1">
    <citation type="submission" date="2024-05" db="EMBL/GenBank/DDBJ databases">
        <authorList>
            <person name="Kim S."/>
            <person name="Heo J."/>
            <person name="Choi H."/>
            <person name="Choi Y."/>
            <person name="Kwon S.-W."/>
            <person name="Kim Y."/>
        </authorList>
    </citation>
    <scope>NUCLEOTIDE SEQUENCE</scope>
    <source>
        <strain evidence="5">KACC 23699</strain>
    </source>
</reference>
<dbReference type="InterPro" id="IPR003726">
    <property type="entry name" value="HCY_dom"/>
</dbReference>
<evidence type="ECO:0000259" key="4">
    <source>
        <dbReference type="PROSITE" id="PS50970"/>
    </source>
</evidence>
<feature type="binding site" evidence="3">
    <location>
        <position position="278"/>
    </location>
    <ligand>
        <name>Zn(2+)</name>
        <dbReference type="ChEBI" id="CHEBI:29105"/>
    </ligand>
</feature>
<evidence type="ECO:0000256" key="1">
    <source>
        <dbReference type="ARBA" id="ARBA00022603"/>
    </source>
</evidence>
<dbReference type="InterPro" id="IPR036589">
    <property type="entry name" value="HCY_dom_sf"/>
</dbReference>
<comment type="cofactor">
    <cofactor evidence="3">
        <name>Zn(2+)</name>
        <dbReference type="ChEBI" id="CHEBI:29105"/>
    </cofactor>
</comment>
<dbReference type="GO" id="GO:0008168">
    <property type="term" value="F:methyltransferase activity"/>
    <property type="evidence" value="ECO:0007669"/>
    <property type="project" value="UniProtKB-UniRule"/>
</dbReference>
<dbReference type="SUPFAM" id="SSF82282">
    <property type="entry name" value="Homocysteine S-methyltransferase"/>
    <property type="match status" value="1"/>
</dbReference>
<keyword evidence="3" id="KW-0479">Metal-binding</keyword>
<accession>A0AAU7JSJ8</accession>
<protein>
    <submittedName>
        <fullName evidence="5">Homocysteine S-methyltransferase family protein</fullName>
    </submittedName>
</protein>
<evidence type="ECO:0000256" key="2">
    <source>
        <dbReference type="ARBA" id="ARBA00022679"/>
    </source>
</evidence>
<keyword evidence="2 3" id="KW-0808">Transferase</keyword>
<dbReference type="AlphaFoldDB" id="A0AAU7JSJ8"/>
<keyword evidence="1 3" id="KW-0489">Methyltransferase</keyword>
<organism evidence="5">
    <name type="scientific">Pedococcus sp. KACC 23699</name>
    <dbReference type="NCBI Taxonomy" id="3149228"/>
    <lineage>
        <taxon>Bacteria</taxon>
        <taxon>Bacillati</taxon>
        <taxon>Actinomycetota</taxon>
        <taxon>Actinomycetes</taxon>
        <taxon>Micrococcales</taxon>
        <taxon>Intrasporangiaceae</taxon>
        <taxon>Pedococcus</taxon>
    </lineage>
</organism>
<dbReference type="GO" id="GO:0046872">
    <property type="term" value="F:metal ion binding"/>
    <property type="evidence" value="ECO:0007669"/>
    <property type="project" value="UniProtKB-KW"/>
</dbReference>
<feature type="binding site" evidence="3">
    <location>
        <position position="277"/>
    </location>
    <ligand>
        <name>Zn(2+)</name>
        <dbReference type="ChEBI" id="CHEBI:29105"/>
    </ligand>
</feature>
<dbReference type="PANTHER" id="PTHR11103">
    <property type="entry name" value="SLR1189 PROTEIN"/>
    <property type="match status" value="1"/>
</dbReference>
<dbReference type="EMBL" id="CP157483">
    <property type="protein sequence ID" value="XBO43268.1"/>
    <property type="molecule type" value="Genomic_DNA"/>
</dbReference>
<dbReference type="Pfam" id="PF02574">
    <property type="entry name" value="S-methyl_trans"/>
    <property type="match status" value="1"/>
</dbReference>
<dbReference type="PANTHER" id="PTHR11103:SF18">
    <property type="entry name" value="SLR1189 PROTEIN"/>
    <property type="match status" value="1"/>
</dbReference>
<dbReference type="Gene3D" id="3.20.20.330">
    <property type="entry name" value="Homocysteine-binding-like domain"/>
    <property type="match status" value="1"/>
</dbReference>
<sequence>MRLTDGGLETSLIFHQGIDLPDFAAFPLLDDEQGRAALRAYWAPYLELARETGADFLVDTATWRANADWGDRLGYDAQALHDVNTEAVEFARELTEGLTSAGVVGVVGPRGDGYVVGHEMTVQEAATYHRPQVRSLAAAGADHVALLTITYVAEAVGFVRAARDVGVPCVASFTVETDGRLPSGVTLRDAVEVVDHETDGSAMGFMVNCAHPDHVASAFDDGEWVRRVVGFRGNASRMSHAELDAAEALDPGDPEELAQAYAALLRRLPSVDVVGGCCGTDDRHVRAIAATVLDHGRTHH</sequence>
<feature type="domain" description="Hcy-binding" evidence="4">
    <location>
        <begin position="1"/>
        <end position="292"/>
    </location>
</feature>
<name>A0AAU7JSJ8_9MICO</name>
<keyword evidence="3" id="KW-0862">Zinc</keyword>
<gene>
    <name evidence="5" type="ORF">ABEG17_17125</name>
</gene>
<dbReference type="GO" id="GO:0032259">
    <property type="term" value="P:methylation"/>
    <property type="evidence" value="ECO:0007669"/>
    <property type="project" value="UniProtKB-KW"/>
</dbReference>